<dbReference type="SUPFAM" id="SSF48452">
    <property type="entry name" value="TPR-like"/>
    <property type="match status" value="1"/>
</dbReference>
<protein>
    <recommendedName>
        <fullName evidence="2">CHAT domain-containing protein</fullName>
    </recommendedName>
</protein>
<sequence>MAYSTARLIDIGGELVQARADVGGLRLRSLAGRISPAREAAVRNAAARANAAIDRLQQELDSAGDNATNPGIVTFYREQLSAARAEVPQALGELDEALGRAGEASAQYALAASAWRQLGDSTQALRSAEAARRTALAQDRDLDAGIARLLLALDGLHGNRATEALERATVEQELAAMYFRGGDSLECLLFLDRAEADIPLLPAGHTSLKSLAQAVVESRRAAGTADPERMQAFQTAHGSLLLRCVTAHQALMLHPDREHLDAYRRATATARQEFRGLPWLRMLGPLGLGAIPVARQALASLASFQRTAEAAARLNDLDGRLAQMGADLDRVLQESLEARDFARSAGSDDLTAIAERVAADVLLKLARPEQALEACRRGEALLGPHRRPDVRASLLLRAAHCLLALGDREAASRTAQRGIKIVEDFRYRASGMYIRDAQLRSWIGLYRLAADCALAVGEDARFLQVALSSKARRLSWGTEGFDPGVATRLAELGDRIDAAAEADPDELTDARSQRRLEWDRLLARHRVPPPEVPGARDLQRQLAPGEAALLHYWLDDNRLAVGLLTGDGLEVEVRRLDAGGRQQLGLDIRNLLNGEHRAEAKARSVLRRLGERTALLLPSRPERLLTLHRLFISTHGILHGFPLHALPLGEGTLGDAVAVSYLPNLAQLGDSAVPPQPRTLLAHIPRFRAADRRAPLDTLGEPLRQVAELHAAADRTVVTLPADVDRRRLNELLTAPEAARFGLIQIATHGQSVLDVGDSPMESRLWLHSSEVDGLDIASWRLDGSIVVLTACSSGQRALTGRHEVQGEAPVAGDEVLGLQAGFFAAGATAVLGCLWRVDAEVAGIVTVALHRHLLAGLPPDRALQKAVADYRAGASGVIASNPYKWAPFFLSTRCRPVPLPAAEPRAQEGAR</sequence>
<dbReference type="InterPro" id="IPR024983">
    <property type="entry name" value="CHAT_dom"/>
</dbReference>
<evidence type="ECO:0000259" key="2">
    <source>
        <dbReference type="Pfam" id="PF12770"/>
    </source>
</evidence>
<dbReference type="EMBL" id="BAAALF010000103">
    <property type="protein sequence ID" value="GAA1253107.1"/>
    <property type="molecule type" value="Genomic_DNA"/>
</dbReference>
<feature type="domain" description="CHAT" evidence="2">
    <location>
        <begin position="624"/>
        <end position="892"/>
    </location>
</feature>
<evidence type="ECO:0000313" key="4">
    <source>
        <dbReference type="Proteomes" id="UP001500037"/>
    </source>
</evidence>
<accession>A0ABN1WKQ0</accession>
<keyword evidence="4" id="KW-1185">Reference proteome</keyword>
<dbReference type="InterPro" id="IPR011990">
    <property type="entry name" value="TPR-like_helical_dom_sf"/>
</dbReference>
<name>A0ABN1WKQ0_9ACTN</name>
<reference evidence="3 4" key="1">
    <citation type="journal article" date="2019" name="Int. J. Syst. Evol. Microbiol.">
        <title>The Global Catalogue of Microorganisms (GCM) 10K type strain sequencing project: providing services to taxonomists for standard genome sequencing and annotation.</title>
        <authorList>
            <consortium name="The Broad Institute Genomics Platform"/>
            <consortium name="The Broad Institute Genome Sequencing Center for Infectious Disease"/>
            <person name="Wu L."/>
            <person name="Ma J."/>
        </authorList>
    </citation>
    <scope>NUCLEOTIDE SEQUENCE [LARGE SCALE GENOMIC DNA]</scope>
    <source>
        <strain evidence="3 4">JCM 13004</strain>
    </source>
</reference>
<dbReference type="Pfam" id="PF12770">
    <property type="entry name" value="CHAT"/>
    <property type="match status" value="1"/>
</dbReference>
<dbReference type="RefSeq" id="WP_344444189.1">
    <property type="nucleotide sequence ID" value="NZ_BAAALF010000103.1"/>
</dbReference>
<proteinExistence type="predicted"/>
<feature type="coiled-coil region" evidence="1">
    <location>
        <begin position="39"/>
        <end position="66"/>
    </location>
</feature>
<evidence type="ECO:0000256" key="1">
    <source>
        <dbReference type="SAM" id="Coils"/>
    </source>
</evidence>
<dbReference type="Proteomes" id="UP001500037">
    <property type="component" value="Unassembled WGS sequence"/>
</dbReference>
<organism evidence="3 4">
    <name type="scientific">Kitasatospora nipponensis</name>
    <dbReference type="NCBI Taxonomy" id="258049"/>
    <lineage>
        <taxon>Bacteria</taxon>
        <taxon>Bacillati</taxon>
        <taxon>Actinomycetota</taxon>
        <taxon>Actinomycetes</taxon>
        <taxon>Kitasatosporales</taxon>
        <taxon>Streptomycetaceae</taxon>
        <taxon>Kitasatospora</taxon>
    </lineage>
</organism>
<comment type="caution">
    <text evidence="3">The sequence shown here is derived from an EMBL/GenBank/DDBJ whole genome shotgun (WGS) entry which is preliminary data.</text>
</comment>
<gene>
    <name evidence="3" type="ORF">GCM10009665_49760</name>
</gene>
<evidence type="ECO:0000313" key="3">
    <source>
        <dbReference type="EMBL" id="GAA1253107.1"/>
    </source>
</evidence>
<keyword evidence="1" id="KW-0175">Coiled coil</keyword>